<keyword evidence="14" id="KW-1185">Reference proteome</keyword>
<evidence type="ECO:0000259" key="11">
    <source>
        <dbReference type="PROSITE" id="PS50936"/>
    </source>
</evidence>
<keyword evidence="5 10" id="KW-0547">Nucleotide-binding</keyword>
<feature type="domain" description="CP-type G" evidence="12">
    <location>
        <begin position="76"/>
        <end position="232"/>
    </location>
</feature>
<evidence type="ECO:0000256" key="10">
    <source>
        <dbReference type="HAMAP-Rule" id="MF_01820"/>
    </source>
</evidence>
<comment type="similarity">
    <text evidence="10">Belongs to the TRAFAC class YlqF/YawG GTPase family. RsgA subfamily.</text>
</comment>
<dbReference type="NCBIfam" id="TIGR00157">
    <property type="entry name" value="ribosome small subunit-dependent GTPase A"/>
    <property type="match status" value="1"/>
</dbReference>
<dbReference type="SUPFAM" id="SSF52540">
    <property type="entry name" value="P-loop containing nucleoside triphosphate hydrolases"/>
    <property type="match status" value="1"/>
</dbReference>
<feature type="binding site" evidence="10">
    <location>
        <begin position="174"/>
        <end position="182"/>
    </location>
    <ligand>
        <name>GTP</name>
        <dbReference type="ChEBI" id="CHEBI:37565"/>
    </ligand>
</feature>
<comment type="caution">
    <text evidence="13">The sequence shown here is derived from an EMBL/GenBank/DDBJ whole genome shotgun (WGS) entry which is preliminary data.</text>
</comment>
<dbReference type="RefSeq" id="WP_154424908.1">
    <property type="nucleotide sequence ID" value="NZ_JAQYGB010000018.1"/>
</dbReference>
<protein>
    <recommendedName>
        <fullName evidence="10">Small ribosomal subunit biogenesis GTPase RsgA</fullName>
        <ecNumber evidence="10">3.6.1.-</ecNumber>
    </recommendedName>
</protein>
<evidence type="ECO:0000256" key="2">
    <source>
        <dbReference type="ARBA" id="ARBA00022517"/>
    </source>
</evidence>
<dbReference type="InterPro" id="IPR004881">
    <property type="entry name" value="Ribosome_biogen_GTPase_RsgA"/>
</dbReference>
<dbReference type="Gene3D" id="2.40.50.140">
    <property type="entry name" value="Nucleic acid-binding proteins"/>
    <property type="match status" value="1"/>
</dbReference>
<organism evidence="13 14">
    <name type="scientific">Bullifex porci</name>
    <dbReference type="NCBI Taxonomy" id="2606638"/>
    <lineage>
        <taxon>Bacteria</taxon>
        <taxon>Pseudomonadati</taxon>
        <taxon>Spirochaetota</taxon>
        <taxon>Spirochaetia</taxon>
        <taxon>Spirochaetales</taxon>
        <taxon>Spirochaetaceae</taxon>
        <taxon>Bullifex</taxon>
    </lineage>
</organism>
<comment type="function">
    <text evidence="10">One of several proteins that assist in the late maturation steps of the functional core of the 30S ribosomal subunit. Helps release RbfA from mature subunits. May play a role in the assembly of ribosomal proteins into the subunit. Circularly permuted GTPase that catalyzes slow GTP hydrolysis, GTPase activity is stimulated by the 30S ribosomal subunit.</text>
</comment>
<keyword evidence="9 10" id="KW-0342">GTP-binding</keyword>
<dbReference type="InterPro" id="IPR010914">
    <property type="entry name" value="RsgA_GTPase_dom"/>
</dbReference>
<dbReference type="GO" id="GO:0005737">
    <property type="term" value="C:cytoplasm"/>
    <property type="evidence" value="ECO:0007669"/>
    <property type="project" value="UniProtKB-SubCell"/>
</dbReference>
<evidence type="ECO:0000256" key="3">
    <source>
        <dbReference type="ARBA" id="ARBA00022723"/>
    </source>
</evidence>
<dbReference type="InterPro" id="IPR027417">
    <property type="entry name" value="P-loop_NTPase"/>
</dbReference>
<feature type="domain" description="EngC GTPase" evidence="11">
    <location>
        <begin position="85"/>
        <end position="230"/>
    </location>
</feature>
<dbReference type="GO" id="GO:0005525">
    <property type="term" value="F:GTP binding"/>
    <property type="evidence" value="ECO:0007669"/>
    <property type="project" value="UniProtKB-UniRule"/>
</dbReference>
<keyword evidence="8 10" id="KW-0694">RNA-binding</keyword>
<dbReference type="PROSITE" id="PS50936">
    <property type="entry name" value="ENGC_GTPASE"/>
    <property type="match status" value="1"/>
</dbReference>
<dbReference type="GO" id="GO:0046872">
    <property type="term" value="F:metal ion binding"/>
    <property type="evidence" value="ECO:0007669"/>
    <property type="project" value="UniProtKB-KW"/>
</dbReference>
<accession>A0A7X2PBR1</accession>
<dbReference type="PANTHER" id="PTHR32120:SF11">
    <property type="entry name" value="SMALL RIBOSOMAL SUBUNIT BIOGENESIS GTPASE RSGA 1, MITOCHONDRIAL-RELATED"/>
    <property type="match status" value="1"/>
</dbReference>
<comment type="subcellular location">
    <subcellularLocation>
        <location evidence="10">Cytoplasm</location>
    </subcellularLocation>
</comment>
<dbReference type="PANTHER" id="PTHR32120">
    <property type="entry name" value="SMALL RIBOSOMAL SUBUNIT BIOGENESIS GTPASE RSGA"/>
    <property type="match status" value="1"/>
</dbReference>
<evidence type="ECO:0000256" key="6">
    <source>
        <dbReference type="ARBA" id="ARBA00022801"/>
    </source>
</evidence>
<evidence type="ECO:0000256" key="8">
    <source>
        <dbReference type="ARBA" id="ARBA00022884"/>
    </source>
</evidence>
<feature type="binding site" evidence="10">
    <location>
        <position position="259"/>
    </location>
    <ligand>
        <name>Zn(2+)</name>
        <dbReference type="ChEBI" id="CHEBI:29105"/>
    </ligand>
</feature>
<feature type="binding site" evidence="10">
    <location>
        <position position="261"/>
    </location>
    <ligand>
        <name>Zn(2+)</name>
        <dbReference type="ChEBI" id="CHEBI:29105"/>
    </ligand>
</feature>
<evidence type="ECO:0000259" key="12">
    <source>
        <dbReference type="PROSITE" id="PS51721"/>
    </source>
</evidence>
<comment type="cofactor">
    <cofactor evidence="10">
        <name>Zn(2+)</name>
        <dbReference type="ChEBI" id="CHEBI:29105"/>
    </cofactor>
    <text evidence="10">Binds 1 zinc ion per subunit.</text>
</comment>
<comment type="caution">
    <text evidence="10">Lacks conserved residue(s) required for the propagation of feature annotation.</text>
</comment>
<comment type="subunit">
    <text evidence="10">Monomer. Associates with 30S ribosomal subunit, binds 16S rRNA.</text>
</comment>
<dbReference type="InterPro" id="IPR012340">
    <property type="entry name" value="NA-bd_OB-fold"/>
</dbReference>
<dbReference type="GO" id="GO:0042274">
    <property type="term" value="P:ribosomal small subunit biogenesis"/>
    <property type="evidence" value="ECO:0007669"/>
    <property type="project" value="UniProtKB-UniRule"/>
</dbReference>
<dbReference type="CDD" id="cd01854">
    <property type="entry name" value="YjeQ_EngC"/>
    <property type="match status" value="1"/>
</dbReference>
<name>A0A7X2PBR1_9SPIO</name>
<evidence type="ECO:0000313" key="14">
    <source>
        <dbReference type="Proteomes" id="UP000460549"/>
    </source>
</evidence>
<evidence type="ECO:0000256" key="5">
    <source>
        <dbReference type="ARBA" id="ARBA00022741"/>
    </source>
</evidence>
<evidence type="ECO:0000256" key="4">
    <source>
        <dbReference type="ARBA" id="ARBA00022730"/>
    </source>
</evidence>
<dbReference type="Pfam" id="PF16745">
    <property type="entry name" value="RsgA_N"/>
    <property type="match status" value="1"/>
</dbReference>
<keyword evidence="3 10" id="KW-0479">Metal-binding</keyword>
<dbReference type="GO" id="GO:0019843">
    <property type="term" value="F:rRNA binding"/>
    <property type="evidence" value="ECO:0007669"/>
    <property type="project" value="UniProtKB-KW"/>
</dbReference>
<sequence>MLGTIHRAINNLYTIAAEDGKTYSCKIKGKKLPLEEYEYNPLAVGDNVEFTPYSDNEGLILSRLDRKSVFRRWNIKLEKNQTIAANMDQVAIVTSAYEPPFRPRFLDRALTCASGCDKIIVMNKCDFDLTEYEFERWALYHKLGYKIIAVSAKTGENIEQLKDLLRGKVTAFVGQSGVGKSTLVNLIIDPEVKQVTNEISEKYQRGRHTTNHALWFERDDIKIIDTPGVREMLVPLEDVKLLSDAFPEFSNFKCAYNGCSHIDEPGCGVKAALDEEKIDFDRYESYVHLFESIKERTPQWSRTKFRKNKQ</sequence>
<feature type="binding site" evidence="10">
    <location>
        <position position="267"/>
    </location>
    <ligand>
        <name>Zn(2+)</name>
        <dbReference type="ChEBI" id="CHEBI:29105"/>
    </ligand>
</feature>
<dbReference type="Gene3D" id="1.10.40.50">
    <property type="entry name" value="Probable gtpase engc, domain 3"/>
    <property type="match status" value="1"/>
</dbReference>
<dbReference type="EC" id="3.6.1.-" evidence="10"/>
<dbReference type="InterPro" id="IPR031944">
    <property type="entry name" value="RsgA_N"/>
</dbReference>
<keyword evidence="2 10" id="KW-0690">Ribosome biogenesis</keyword>
<dbReference type="Gene3D" id="3.40.50.300">
    <property type="entry name" value="P-loop containing nucleotide triphosphate hydrolases"/>
    <property type="match status" value="1"/>
</dbReference>
<dbReference type="AlphaFoldDB" id="A0A7X2PBR1"/>
<evidence type="ECO:0000256" key="9">
    <source>
        <dbReference type="ARBA" id="ARBA00023134"/>
    </source>
</evidence>
<keyword evidence="6 10" id="KW-0378">Hydrolase</keyword>
<dbReference type="PROSITE" id="PS51721">
    <property type="entry name" value="G_CP"/>
    <property type="match status" value="1"/>
</dbReference>
<gene>
    <name evidence="10 13" type="primary">rsgA</name>
    <name evidence="13" type="ORF">FYJ80_04115</name>
</gene>
<dbReference type="GO" id="GO:0003924">
    <property type="term" value="F:GTPase activity"/>
    <property type="evidence" value="ECO:0007669"/>
    <property type="project" value="UniProtKB-UniRule"/>
</dbReference>
<dbReference type="Proteomes" id="UP000460549">
    <property type="component" value="Unassembled WGS sequence"/>
</dbReference>
<feature type="binding site" evidence="10">
    <location>
        <position position="254"/>
    </location>
    <ligand>
        <name>Zn(2+)</name>
        <dbReference type="ChEBI" id="CHEBI:29105"/>
    </ligand>
</feature>
<dbReference type="EMBL" id="VUNN01000005">
    <property type="protein sequence ID" value="MSU05964.1"/>
    <property type="molecule type" value="Genomic_DNA"/>
</dbReference>
<proteinExistence type="inferred from homology"/>
<dbReference type="HAMAP" id="MF_01820">
    <property type="entry name" value="GTPase_RsgA"/>
    <property type="match status" value="1"/>
</dbReference>
<evidence type="ECO:0000313" key="13">
    <source>
        <dbReference type="EMBL" id="MSU05964.1"/>
    </source>
</evidence>
<dbReference type="Pfam" id="PF03193">
    <property type="entry name" value="RsgA_GTPase"/>
    <property type="match status" value="1"/>
</dbReference>
<dbReference type="InterPro" id="IPR030378">
    <property type="entry name" value="G_CP_dom"/>
</dbReference>
<keyword evidence="4 10" id="KW-0699">rRNA-binding</keyword>
<keyword evidence="7 10" id="KW-0862">Zinc</keyword>
<reference evidence="13 14" key="1">
    <citation type="submission" date="2019-08" db="EMBL/GenBank/DDBJ databases">
        <title>In-depth cultivation of the pig gut microbiome towards novel bacterial diversity and tailored functional studies.</title>
        <authorList>
            <person name="Wylensek D."/>
            <person name="Hitch T.C.A."/>
            <person name="Clavel T."/>
        </authorList>
    </citation>
    <scope>NUCLEOTIDE SEQUENCE [LARGE SCALE GENOMIC DNA]</scope>
    <source>
        <strain evidence="13 14">NM-380-WT-3C1</strain>
    </source>
</reference>
<dbReference type="SUPFAM" id="SSF50249">
    <property type="entry name" value="Nucleic acid-binding proteins"/>
    <property type="match status" value="1"/>
</dbReference>
<evidence type="ECO:0000256" key="1">
    <source>
        <dbReference type="ARBA" id="ARBA00022490"/>
    </source>
</evidence>
<keyword evidence="1 10" id="KW-0963">Cytoplasm</keyword>
<evidence type="ECO:0000256" key="7">
    <source>
        <dbReference type="ARBA" id="ARBA00022833"/>
    </source>
</evidence>